<evidence type="ECO:0000313" key="2">
    <source>
        <dbReference type="EMBL" id="KAK6167746.1"/>
    </source>
</evidence>
<feature type="chain" id="PRO_5042887011" evidence="1">
    <location>
        <begin position="21"/>
        <end position="86"/>
    </location>
</feature>
<organism evidence="2 3">
    <name type="scientific">Patella caerulea</name>
    <name type="common">Rayed Mediterranean limpet</name>
    <dbReference type="NCBI Taxonomy" id="87958"/>
    <lineage>
        <taxon>Eukaryota</taxon>
        <taxon>Metazoa</taxon>
        <taxon>Spiralia</taxon>
        <taxon>Lophotrochozoa</taxon>
        <taxon>Mollusca</taxon>
        <taxon>Gastropoda</taxon>
        <taxon>Patellogastropoda</taxon>
        <taxon>Patelloidea</taxon>
        <taxon>Patellidae</taxon>
        <taxon>Patella</taxon>
    </lineage>
</organism>
<reference evidence="2 3" key="1">
    <citation type="submission" date="2024-01" db="EMBL/GenBank/DDBJ databases">
        <title>The genome of the rayed Mediterranean limpet Patella caerulea (Linnaeus, 1758).</title>
        <authorList>
            <person name="Anh-Thu Weber A."/>
            <person name="Halstead-Nussloch G."/>
        </authorList>
    </citation>
    <scope>NUCLEOTIDE SEQUENCE [LARGE SCALE GENOMIC DNA]</scope>
    <source>
        <strain evidence="2">AATW-2023a</strain>
        <tissue evidence="2">Whole specimen</tissue>
    </source>
</reference>
<name>A0AAN8G4Z4_PATCE</name>
<gene>
    <name evidence="2" type="ORF">SNE40_021707</name>
</gene>
<keyword evidence="1" id="KW-0732">Signal</keyword>
<dbReference type="EMBL" id="JAZGQO010000018">
    <property type="protein sequence ID" value="KAK6167746.1"/>
    <property type="molecule type" value="Genomic_DNA"/>
</dbReference>
<accession>A0AAN8G4Z4</accession>
<proteinExistence type="predicted"/>
<evidence type="ECO:0000313" key="3">
    <source>
        <dbReference type="Proteomes" id="UP001347796"/>
    </source>
</evidence>
<evidence type="ECO:0000256" key="1">
    <source>
        <dbReference type="SAM" id="SignalP"/>
    </source>
</evidence>
<dbReference type="AlphaFoldDB" id="A0AAN8G4Z4"/>
<protein>
    <submittedName>
        <fullName evidence="2">Uncharacterized protein</fullName>
    </submittedName>
</protein>
<keyword evidence="3" id="KW-1185">Reference proteome</keyword>
<sequence length="86" mass="9910">MKFVILLIVVTTFYFSLADGEPVHDTAARNAMDSEKIERTKRGLHMIYGRCAIIGEKCNLFQHCCDPFDCNGRRRWGFFGAKCKLF</sequence>
<comment type="caution">
    <text evidence="2">The sequence shown here is derived from an EMBL/GenBank/DDBJ whole genome shotgun (WGS) entry which is preliminary data.</text>
</comment>
<feature type="signal peptide" evidence="1">
    <location>
        <begin position="1"/>
        <end position="20"/>
    </location>
</feature>
<dbReference type="Proteomes" id="UP001347796">
    <property type="component" value="Unassembled WGS sequence"/>
</dbReference>